<reference evidence="3 4" key="1">
    <citation type="submission" date="2019-03" db="EMBL/GenBank/DDBJ databases">
        <title>Genomic Encyclopedia of Type Strains, Phase IV (KMG-IV): sequencing the most valuable type-strain genomes for metagenomic binning, comparative biology and taxonomic classification.</title>
        <authorList>
            <person name="Goeker M."/>
        </authorList>
    </citation>
    <scope>NUCLEOTIDE SEQUENCE [LARGE SCALE GENOMIC DNA]</scope>
    <source>
        <strain evidence="3 4">DSM 22362</strain>
    </source>
</reference>
<dbReference type="Pfam" id="PF12706">
    <property type="entry name" value="Lactamase_B_2"/>
    <property type="match status" value="1"/>
</dbReference>
<comment type="caution">
    <text evidence="3">The sequence shown here is derived from an EMBL/GenBank/DDBJ whole genome shotgun (WGS) entry which is preliminary data.</text>
</comment>
<evidence type="ECO:0000259" key="2">
    <source>
        <dbReference type="Pfam" id="PF12706"/>
    </source>
</evidence>
<protein>
    <submittedName>
        <fullName evidence="3">L-ascorbate metabolism protein UlaG (Beta-lactamase superfamily)</fullName>
    </submittedName>
</protein>
<keyword evidence="1" id="KW-1133">Transmembrane helix</keyword>
<keyword evidence="1" id="KW-0472">Membrane</keyword>
<dbReference type="Proteomes" id="UP000295197">
    <property type="component" value="Unassembled WGS sequence"/>
</dbReference>
<dbReference type="SUPFAM" id="SSF56281">
    <property type="entry name" value="Metallo-hydrolase/oxidoreductase"/>
    <property type="match status" value="1"/>
</dbReference>
<dbReference type="EMBL" id="SMBZ01000039">
    <property type="protein sequence ID" value="TCV09862.1"/>
    <property type="molecule type" value="Genomic_DNA"/>
</dbReference>
<dbReference type="InterPro" id="IPR001279">
    <property type="entry name" value="Metallo-B-lactamas"/>
</dbReference>
<dbReference type="GO" id="GO:0005737">
    <property type="term" value="C:cytoplasm"/>
    <property type="evidence" value="ECO:0007669"/>
    <property type="project" value="TreeGrafter"/>
</dbReference>
<keyword evidence="1" id="KW-0812">Transmembrane</keyword>
<evidence type="ECO:0000256" key="1">
    <source>
        <dbReference type="SAM" id="Phobius"/>
    </source>
</evidence>
<proteinExistence type="predicted"/>
<keyword evidence="4" id="KW-1185">Reference proteome</keyword>
<dbReference type="PANTHER" id="PTHR15032:SF4">
    <property type="entry name" value="N-ACYL-PHOSPHATIDYLETHANOLAMINE-HYDROLYZING PHOSPHOLIPASE D"/>
    <property type="match status" value="1"/>
</dbReference>
<dbReference type="AlphaFoldDB" id="A0A4R3VTU2"/>
<dbReference type="InterPro" id="IPR036866">
    <property type="entry name" value="RibonucZ/Hydroxyglut_hydro"/>
</dbReference>
<gene>
    <name evidence="3" type="ORF">EDC17_103918</name>
</gene>
<feature type="domain" description="Metallo-beta-lactamase" evidence="2">
    <location>
        <begin position="125"/>
        <end position="318"/>
    </location>
</feature>
<name>A0A4R3VTU2_9SPHI</name>
<accession>A0A4R3VTU2</accession>
<feature type="transmembrane region" description="Helical" evidence="1">
    <location>
        <begin position="12"/>
        <end position="28"/>
    </location>
</feature>
<evidence type="ECO:0000313" key="4">
    <source>
        <dbReference type="Proteomes" id="UP000295197"/>
    </source>
</evidence>
<dbReference type="Gene3D" id="3.60.15.10">
    <property type="entry name" value="Ribonuclease Z/Hydroxyacylglutathione hydrolase-like"/>
    <property type="match status" value="1"/>
</dbReference>
<dbReference type="PANTHER" id="PTHR15032">
    <property type="entry name" value="N-ACYL-PHOSPHATIDYLETHANOLAMINE-HYDROLYZING PHOSPHOLIPASE D"/>
    <property type="match status" value="1"/>
</dbReference>
<evidence type="ECO:0000313" key="3">
    <source>
        <dbReference type="EMBL" id="TCV09862.1"/>
    </source>
</evidence>
<sequence length="372" mass="42820">MLRKILLRMLQILLILLVIVAVGGYLYMRSDRFGVNASGERLARMQKAPNYKNGAFENLEFTPDLAEGVTYPMVLKDFFFAKKVRNTPSSPLPVVRTDLKNLPLDSNLYVWFGHSSYYLQLDQKKILVDPVFSEYASPVRISVKAFPLSYSYSADDFPEIDILVITHDHWDHLDYNTFQSIKDKVKHIVTGLGVGAHLEKWGFPSDKITELYWGEKANINGFSFTSTPARHFSGRTFSRNTTLWTSFVLQSNTKKIFIGGDSGYGKHFKNIGDQYGPFDYAILENGQYNKMWKYIHMMPEEVIQASLDLQAKHAIPVHSSKFPLAHHAWDEPLIRVSQAAEKQNFPIIIPKMGEVVSLDNYQQYPHWWKRIE</sequence>
<organism evidence="3 4">
    <name type="scientific">Sphingobacterium alimentarium</name>
    <dbReference type="NCBI Taxonomy" id="797292"/>
    <lineage>
        <taxon>Bacteria</taxon>
        <taxon>Pseudomonadati</taxon>
        <taxon>Bacteroidota</taxon>
        <taxon>Sphingobacteriia</taxon>
        <taxon>Sphingobacteriales</taxon>
        <taxon>Sphingobacteriaceae</taxon>
        <taxon>Sphingobacterium</taxon>
    </lineage>
</organism>